<proteinExistence type="predicted"/>
<evidence type="ECO:0000313" key="3">
    <source>
        <dbReference type="Proteomes" id="UP001227230"/>
    </source>
</evidence>
<reference evidence="2 3" key="1">
    <citation type="journal article" date="2023" name="Hortic Res">
        <title>The complete reference genome for grapevine (Vitis vinifera L.) genetics and breeding.</title>
        <authorList>
            <person name="Shi X."/>
            <person name="Cao S."/>
            <person name="Wang X."/>
            <person name="Huang S."/>
            <person name="Wang Y."/>
            <person name="Liu Z."/>
            <person name="Liu W."/>
            <person name="Leng X."/>
            <person name="Peng Y."/>
            <person name="Wang N."/>
            <person name="Wang Y."/>
            <person name="Ma Z."/>
            <person name="Xu X."/>
            <person name="Zhang F."/>
            <person name="Xue H."/>
            <person name="Zhong H."/>
            <person name="Wang Y."/>
            <person name="Zhang K."/>
            <person name="Velt A."/>
            <person name="Avia K."/>
            <person name="Holtgrawe D."/>
            <person name="Grimplet J."/>
            <person name="Matus J.T."/>
            <person name="Ware D."/>
            <person name="Wu X."/>
            <person name="Wang H."/>
            <person name="Liu C."/>
            <person name="Fang Y."/>
            <person name="Rustenholz C."/>
            <person name="Cheng Z."/>
            <person name="Xiao H."/>
            <person name="Zhou Y."/>
        </authorList>
    </citation>
    <scope>NUCLEOTIDE SEQUENCE [LARGE SCALE GENOMIC DNA]</scope>
    <source>
        <strain evidence="3">cv. Pinot noir / PN40024</strain>
        <tissue evidence="2">Leaf</tissue>
    </source>
</reference>
<dbReference type="EMBL" id="CP126662">
    <property type="protein sequence ID" value="WKA05603.1"/>
    <property type="molecule type" value="Genomic_DNA"/>
</dbReference>
<sequence>MTRGPKGGHAHATVKIRFLLSHAKSTQRLEAILDDLDPIPRLFSCGFSTRIPLKAKLWEPKLDKFLLDERGSDECIPCRDPRNRDDGFYSRPQGFWSCSDADRREKL</sequence>
<evidence type="ECO:0000313" key="2">
    <source>
        <dbReference type="EMBL" id="WKA05605.1"/>
    </source>
</evidence>
<name>A0ABY9DD23_VITVI</name>
<accession>A0ABY9DD23</accession>
<gene>
    <name evidence="1" type="ORF">VitviT2T_023563</name>
    <name evidence="2" type="ORF">VitviT2T_023565</name>
</gene>
<evidence type="ECO:0000313" key="1">
    <source>
        <dbReference type="EMBL" id="WKA05603.1"/>
    </source>
</evidence>
<protein>
    <submittedName>
        <fullName evidence="2">Uncharacterized protein</fullName>
    </submittedName>
</protein>
<dbReference type="EMBL" id="CP126662">
    <property type="protein sequence ID" value="WKA05605.1"/>
    <property type="molecule type" value="Genomic_DNA"/>
</dbReference>
<keyword evidence="3" id="KW-1185">Reference proteome</keyword>
<organism evidence="2 3">
    <name type="scientific">Vitis vinifera</name>
    <name type="common">Grape</name>
    <dbReference type="NCBI Taxonomy" id="29760"/>
    <lineage>
        <taxon>Eukaryota</taxon>
        <taxon>Viridiplantae</taxon>
        <taxon>Streptophyta</taxon>
        <taxon>Embryophyta</taxon>
        <taxon>Tracheophyta</taxon>
        <taxon>Spermatophyta</taxon>
        <taxon>Magnoliopsida</taxon>
        <taxon>eudicotyledons</taxon>
        <taxon>Gunneridae</taxon>
        <taxon>Pentapetalae</taxon>
        <taxon>rosids</taxon>
        <taxon>Vitales</taxon>
        <taxon>Vitaceae</taxon>
        <taxon>Viteae</taxon>
        <taxon>Vitis</taxon>
    </lineage>
</organism>
<dbReference type="Proteomes" id="UP001227230">
    <property type="component" value="Chromosome 15"/>
</dbReference>